<reference evidence="2" key="1">
    <citation type="journal article" date="2020" name="mSystems">
        <title>Genome- and Community-Level Interaction Insights into Carbon Utilization and Element Cycling Functions of Hydrothermarchaeota in Hydrothermal Sediment.</title>
        <authorList>
            <person name="Zhou Z."/>
            <person name="Liu Y."/>
            <person name="Xu W."/>
            <person name="Pan J."/>
            <person name="Luo Z.H."/>
            <person name="Li M."/>
        </authorList>
    </citation>
    <scope>NUCLEOTIDE SEQUENCE [LARGE SCALE GENOMIC DNA]</scope>
    <source>
        <strain evidence="2">SpSt-289</strain>
    </source>
</reference>
<gene>
    <name evidence="2" type="ORF">ENQ20_04055</name>
</gene>
<evidence type="ECO:0000313" key="2">
    <source>
        <dbReference type="EMBL" id="HDX30649.1"/>
    </source>
</evidence>
<name>A0A7C1JZ83_9CHLR</name>
<organism evidence="2">
    <name type="scientific">Caldilinea aerophila</name>
    <dbReference type="NCBI Taxonomy" id="133453"/>
    <lineage>
        <taxon>Bacteria</taxon>
        <taxon>Bacillati</taxon>
        <taxon>Chloroflexota</taxon>
        <taxon>Caldilineae</taxon>
        <taxon>Caldilineales</taxon>
        <taxon>Caldilineaceae</taxon>
        <taxon>Caldilinea</taxon>
    </lineage>
</organism>
<sequence length="86" mass="9587">MTARVEHDYYGVPVWLMKEYLLQLGGRPVGDNQVEGDGWRATLRAAERRSIGSLRVGGATVIFEGEQATLDALFERLHWKTLRGGG</sequence>
<proteinExistence type="predicted"/>
<dbReference type="InterPro" id="IPR036473">
    <property type="entry name" value="Mopterin_CF_MoaD-rel_C_sf"/>
</dbReference>
<dbReference type="SUPFAM" id="SSF103239">
    <property type="entry name" value="MoaD-related protein, C-terminal domain"/>
    <property type="match status" value="1"/>
</dbReference>
<dbReference type="AlphaFoldDB" id="A0A7C1JZ83"/>
<dbReference type="Gene3D" id="3.30.1370.80">
    <property type="entry name" value="Molybdopterin cofactor biosynthesis MoaD-related, C-terminal domain"/>
    <property type="match status" value="1"/>
</dbReference>
<accession>A0A7C1JZ83</accession>
<protein>
    <submittedName>
        <fullName evidence="2">DUF1952 domain-containing protein</fullName>
    </submittedName>
</protein>
<comment type="caution">
    <text evidence="2">The sequence shown here is derived from an EMBL/GenBank/DDBJ whole genome shotgun (WGS) entry which is preliminary data.</text>
</comment>
<evidence type="ECO:0000259" key="1">
    <source>
        <dbReference type="Pfam" id="PF09189"/>
    </source>
</evidence>
<dbReference type="EMBL" id="DSMG01000046">
    <property type="protein sequence ID" value="HDX30649.1"/>
    <property type="molecule type" value="Genomic_DNA"/>
</dbReference>
<dbReference type="InterPro" id="IPR015272">
    <property type="entry name" value="MoadD_C"/>
</dbReference>
<dbReference type="Pfam" id="PF09189">
    <property type="entry name" value="MoaD_arch"/>
    <property type="match status" value="1"/>
</dbReference>
<feature type="domain" description="Molybdopterin cofactor biosynthesis MoaD-related C-terminal" evidence="1">
    <location>
        <begin position="6"/>
        <end position="86"/>
    </location>
</feature>